<gene>
    <name evidence="4" type="ORF">RE476_12680</name>
</gene>
<dbReference type="GeneID" id="84231011"/>
<dbReference type="InterPro" id="IPR014774">
    <property type="entry name" value="KaiC-like_dom"/>
</dbReference>
<dbReference type="SMART" id="SM00382">
    <property type="entry name" value="AAA"/>
    <property type="match status" value="1"/>
</dbReference>
<name>A0AA51UFV9_9EURY</name>
<evidence type="ECO:0000313" key="5">
    <source>
        <dbReference type="Proteomes" id="UP001183006"/>
    </source>
</evidence>
<dbReference type="RefSeq" id="WP_309308003.1">
    <property type="nucleotide sequence ID" value="NZ_CP133594.1"/>
</dbReference>
<evidence type="ECO:0000259" key="3">
    <source>
        <dbReference type="SMART" id="SM00382"/>
    </source>
</evidence>
<dbReference type="Pfam" id="PF06745">
    <property type="entry name" value="ATPase"/>
    <property type="match status" value="1"/>
</dbReference>
<evidence type="ECO:0000256" key="2">
    <source>
        <dbReference type="ARBA" id="ARBA00022840"/>
    </source>
</evidence>
<dbReference type="PANTHER" id="PTHR43637:SF3">
    <property type="entry name" value="FLAGELLA-RELATED PROTEIN H-RELATED"/>
    <property type="match status" value="1"/>
</dbReference>
<dbReference type="AlphaFoldDB" id="A0AA51UFV9"/>
<dbReference type="PANTHER" id="PTHR43637">
    <property type="entry name" value="UPF0273 PROTEIN TM_0370"/>
    <property type="match status" value="1"/>
</dbReference>
<organism evidence="4 5">
    <name type="scientific">Methanolobus mangrovi</name>
    <dbReference type="NCBI Taxonomy" id="3072977"/>
    <lineage>
        <taxon>Archaea</taxon>
        <taxon>Methanobacteriati</taxon>
        <taxon>Methanobacteriota</taxon>
        <taxon>Stenosarchaea group</taxon>
        <taxon>Methanomicrobia</taxon>
        <taxon>Methanosarcinales</taxon>
        <taxon>Methanosarcinaceae</taxon>
        <taxon>Methanolobus</taxon>
    </lineage>
</organism>
<dbReference type="SUPFAM" id="SSF52540">
    <property type="entry name" value="P-loop containing nucleoside triphosphate hydrolases"/>
    <property type="match status" value="1"/>
</dbReference>
<protein>
    <submittedName>
        <fullName evidence="4">ATPase domain-containing protein</fullName>
    </submittedName>
</protein>
<evidence type="ECO:0000313" key="4">
    <source>
        <dbReference type="EMBL" id="WMW22208.1"/>
    </source>
</evidence>
<proteinExistence type="predicted"/>
<dbReference type="EMBL" id="CP133594">
    <property type="protein sequence ID" value="WMW22208.1"/>
    <property type="molecule type" value="Genomic_DNA"/>
</dbReference>
<reference evidence="4" key="1">
    <citation type="submission" date="2023-08" db="EMBL/GenBank/DDBJ databases">
        <title>Methanolobus mangrovi sp. nov. and Methanolobus sediminis sp. nov, two novel methylotrophic methanogens isolated from mangrove sediments in China.</title>
        <authorList>
            <person name="Zhou J."/>
        </authorList>
    </citation>
    <scope>NUCLEOTIDE SEQUENCE</scope>
    <source>
        <strain evidence="4">FTZ2</strain>
    </source>
</reference>
<dbReference type="Gene3D" id="3.40.50.300">
    <property type="entry name" value="P-loop containing nucleotide triphosphate hydrolases"/>
    <property type="match status" value="1"/>
</dbReference>
<dbReference type="Proteomes" id="UP001183006">
    <property type="component" value="Chromosome"/>
</dbReference>
<dbReference type="GO" id="GO:0005524">
    <property type="term" value="F:ATP binding"/>
    <property type="evidence" value="ECO:0007669"/>
    <property type="project" value="UniProtKB-KW"/>
</dbReference>
<keyword evidence="2" id="KW-0067">ATP-binding</keyword>
<sequence length="231" mass="25113">MAKINVFEIPRDDLNAKLGGGFPAGSLVVIEGGSGGGKSSISQRLSFGLNENDVSVTLVSTQMTTKGFINQMYSLDYPIAPFLLNGLLLYIPVIPLVQAAKSRSDFIERLMAAEELFEKNVIIIDTLSSLIKYSVNIEKSLELISFFKKLNGMGKVIILTIESNQLSEEIASMFRSSCDVYITLKSKPLGSEVKRTILVNKFTGAKGPVGQMIGFRIEPRVGLVVEIASVS</sequence>
<dbReference type="InterPro" id="IPR003593">
    <property type="entry name" value="AAA+_ATPase"/>
</dbReference>
<keyword evidence="5" id="KW-1185">Reference proteome</keyword>
<feature type="domain" description="AAA+ ATPase" evidence="3">
    <location>
        <begin position="24"/>
        <end position="186"/>
    </location>
</feature>
<dbReference type="KEGG" id="mmav:RE476_12680"/>
<dbReference type="NCBIfam" id="NF006320">
    <property type="entry name" value="PRK08533.1"/>
    <property type="match status" value="1"/>
</dbReference>
<keyword evidence="1" id="KW-0547">Nucleotide-binding</keyword>
<dbReference type="InterPro" id="IPR027417">
    <property type="entry name" value="P-loop_NTPase"/>
</dbReference>
<accession>A0AA51UFV9</accession>
<evidence type="ECO:0000256" key="1">
    <source>
        <dbReference type="ARBA" id="ARBA00022741"/>
    </source>
</evidence>